<dbReference type="Proteomes" id="UP000016584">
    <property type="component" value="Unassembled WGS sequence"/>
</dbReference>
<dbReference type="RefSeq" id="WP_021071888.1">
    <property type="nucleotide sequence ID" value="NZ_ATDL01000022.1"/>
</dbReference>
<accession>U2HNY3</accession>
<organism evidence="1 2">
    <name type="scientific">Sphingobacterium paucimobilis HER1398</name>
    <dbReference type="NCBI Taxonomy" id="1346330"/>
    <lineage>
        <taxon>Bacteria</taxon>
        <taxon>Pseudomonadati</taxon>
        <taxon>Bacteroidota</taxon>
        <taxon>Sphingobacteriia</taxon>
        <taxon>Sphingobacteriales</taxon>
        <taxon>Sphingobacteriaceae</taxon>
        <taxon>Sphingobacterium</taxon>
    </lineage>
</organism>
<dbReference type="PATRIC" id="fig|1346330.5.peg.3882"/>
<protein>
    <submittedName>
        <fullName evidence="1">Uncharacterized protein</fullName>
    </submittedName>
</protein>
<name>U2HNY3_9SPHI</name>
<proteinExistence type="predicted"/>
<keyword evidence="2" id="KW-1185">Reference proteome</keyword>
<dbReference type="EMBL" id="ATDL01000022">
    <property type="protein sequence ID" value="ERJ57157.1"/>
    <property type="molecule type" value="Genomic_DNA"/>
</dbReference>
<gene>
    <name evidence="1" type="ORF">M472_00110</name>
</gene>
<evidence type="ECO:0000313" key="1">
    <source>
        <dbReference type="EMBL" id="ERJ57157.1"/>
    </source>
</evidence>
<dbReference type="AlphaFoldDB" id="U2HNY3"/>
<reference evidence="1 2" key="1">
    <citation type="journal article" date="2013" name="Genome Announc.">
        <title>The Draft Genome Sequence of Sphingomonas paucimobilis Strain HER1398 (Proteobacteria), Host to the Giant PAU Phage, Indicates That It Is a Member of the Genus Sphingobacterium (Bacteroidetes).</title>
        <authorList>
            <person name="White R.A.III."/>
            <person name="Suttle C.A."/>
        </authorList>
    </citation>
    <scope>NUCLEOTIDE SEQUENCE [LARGE SCALE GENOMIC DNA]</scope>
    <source>
        <strain evidence="1 2">HER1398</strain>
    </source>
</reference>
<sequence>MNSKLHESTPDFVKKLYEQQGFSLRDLSSHLLLEIGVLRQLSNRDKNEKELIFEGFQTLSNFTNYISLELCSVSRSNFRAVLPAEKRYNVKYINCVILEAYKYLYGYGKAQKKSLWVKKIKPLVELIDYQGFRNEYNSLELKIRQFGESNITDWTGRKLSFHYDLDPMEMYRHLVALSEEDEYQRLITFSTLMEELTVFSSKYLQKSNLTNVLISEMSPAIDLPIIGLEQFFLDDEGKLSDTLYGVIETHSKKLDEFARQQDTPDKFKEFFKQDLNDTIISMVELSKVVMQLSYLYIDLASAIRAFLHSEYIMEKLFNLKMINVIVYEGFNKLYSLNEESNGSFWHDRIIPFVSTIKDDRFCREVDILEQELEELAPIFKKYASQRQLSVHYDKGIPMIYDMLQGLNPFIELSKSTQLLQLMHKIYNILNQCMLLIETREEIENKKAIDNVSTIIEKIIALSTNLPDESFKKRLLDDLQKMKTGEFFENLLKNRPKD</sequence>
<dbReference type="OrthoDB" id="1493357at2"/>
<dbReference type="STRING" id="1346330.M472_00110"/>
<comment type="caution">
    <text evidence="1">The sequence shown here is derived from an EMBL/GenBank/DDBJ whole genome shotgun (WGS) entry which is preliminary data.</text>
</comment>
<evidence type="ECO:0000313" key="2">
    <source>
        <dbReference type="Proteomes" id="UP000016584"/>
    </source>
</evidence>